<feature type="compositionally biased region" description="Polar residues" evidence="1">
    <location>
        <begin position="33"/>
        <end position="42"/>
    </location>
</feature>
<dbReference type="AlphaFoldDB" id="A0A5B0EGB0"/>
<dbReference type="Pfam" id="PF11241">
    <property type="entry name" value="DUF3043"/>
    <property type="match status" value="1"/>
</dbReference>
<dbReference type="OrthoDB" id="5194448at2"/>
<evidence type="ECO:0000313" key="3">
    <source>
        <dbReference type="EMBL" id="KAA0976329.1"/>
    </source>
</evidence>
<keyword evidence="2" id="KW-0472">Membrane</keyword>
<dbReference type="EMBL" id="VOBL01000010">
    <property type="protein sequence ID" value="KAA0976329.1"/>
    <property type="molecule type" value="Genomic_DNA"/>
</dbReference>
<evidence type="ECO:0000313" key="4">
    <source>
        <dbReference type="Proteomes" id="UP000323856"/>
    </source>
</evidence>
<evidence type="ECO:0000256" key="1">
    <source>
        <dbReference type="SAM" id="MobiDB-lite"/>
    </source>
</evidence>
<keyword evidence="2" id="KW-0812">Transmembrane</keyword>
<comment type="caution">
    <text evidence="3">The sequence shown here is derived from an EMBL/GenBank/DDBJ whole genome shotgun (WGS) entry which is preliminary data.</text>
</comment>
<dbReference type="Proteomes" id="UP000323856">
    <property type="component" value="Unassembled WGS sequence"/>
</dbReference>
<organism evidence="3 4">
    <name type="scientific">Paeniglutamicibacter gangotriensis</name>
    <dbReference type="NCBI Taxonomy" id="254787"/>
    <lineage>
        <taxon>Bacteria</taxon>
        <taxon>Bacillati</taxon>
        <taxon>Actinomycetota</taxon>
        <taxon>Actinomycetes</taxon>
        <taxon>Micrococcales</taxon>
        <taxon>Micrococcaceae</taxon>
        <taxon>Paeniglutamicibacter</taxon>
    </lineage>
</organism>
<dbReference type="InterPro" id="IPR021403">
    <property type="entry name" value="DUF3043"/>
</dbReference>
<accession>A0A5B0EGB0</accession>
<proteinExistence type="predicted"/>
<gene>
    <name evidence="3" type="ORF">FQ154_10670</name>
</gene>
<sequence length="195" mass="22404">MVFGRKKDQAASVDAPTEETTKPVGKNAPTPKRSVQQAQNQRPLVPTDRKLARAAQRNARLEAQNRMRLANETGDERFMAARDQGPQKRFARDYVDRRFMVGEYLMFAVFAFLIITLSLTKYPQVSAYVTFALWFLVVAVAIDSFFMTRGLKKGLVARYDAVDRGVVWYAVMRGMQFRKLRLPKPQVRRGEEPRL</sequence>
<evidence type="ECO:0000256" key="2">
    <source>
        <dbReference type="SAM" id="Phobius"/>
    </source>
</evidence>
<feature type="region of interest" description="Disordered" evidence="1">
    <location>
        <begin position="1"/>
        <end position="51"/>
    </location>
</feature>
<name>A0A5B0EGB0_9MICC</name>
<feature type="transmembrane region" description="Helical" evidence="2">
    <location>
        <begin position="99"/>
        <end position="119"/>
    </location>
</feature>
<protein>
    <submittedName>
        <fullName evidence="3">DUF3043 domain-containing protein</fullName>
    </submittedName>
</protein>
<keyword evidence="2" id="KW-1133">Transmembrane helix</keyword>
<reference evidence="3 4" key="1">
    <citation type="submission" date="2019-07" db="EMBL/GenBank/DDBJ databases">
        <title>Analysis of the biochemical properties, biological activity and biotechnological potential of siderophores and biosurfactants produced by Antarctic psychrotolerant bacteria.</title>
        <authorList>
            <person name="Styczynski M."/>
            <person name="Krucon T."/>
            <person name="Decewicz P."/>
            <person name="Dziewit L."/>
        </authorList>
    </citation>
    <scope>NUCLEOTIDE SEQUENCE [LARGE SCALE GENOMIC DNA]</scope>
    <source>
        <strain evidence="3 4">ANT_H27</strain>
    </source>
</reference>
<dbReference type="RefSeq" id="WP_149619699.1">
    <property type="nucleotide sequence ID" value="NZ_JBITUG010000002.1"/>
</dbReference>
<feature type="transmembrane region" description="Helical" evidence="2">
    <location>
        <begin position="125"/>
        <end position="146"/>
    </location>
</feature>